<dbReference type="PANTHER" id="PTHR24333">
    <property type="entry name" value="HOMEO BOX HB9 LIKE A-RELATED"/>
    <property type="match status" value="1"/>
</dbReference>
<keyword evidence="2 3" id="KW-0539">Nucleus</keyword>
<dbReference type="SMART" id="SM00389">
    <property type="entry name" value="HOX"/>
    <property type="match status" value="1"/>
</dbReference>
<keyword evidence="7" id="KW-1185">Reference proteome</keyword>
<dbReference type="PROSITE" id="PS50071">
    <property type="entry name" value="HOMEOBOX_2"/>
    <property type="match status" value="1"/>
</dbReference>
<keyword evidence="2 3" id="KW-0371">Homeobox</keyword>
<feature type="non-terminal residue" evidence="6">
    <location>
        <position position="1"/>
    </location>
</feature>
<dbReference type="AlphaFoldDB" id="A0A8J4U8L6"/>
<gene>
    <name evidence="6" type="primary">vent</name>
    <name evidence="6" type="ORF">DAT39_008172</name>
</gene>
<evidence type="ECO:0000313" key="7">
    <source>
        <dbReference type="Proteomes" id="UP000727407"/>
    </source>
</evidence>
<dbReference type="SUPFAM" id="SSF46689">
    <property type="entry name" value="Homeodomain-like"/>
    <property type="match status" value="1"/>
</dbReference>
<evidence type="ECO:0000256" key="1">
    <source>
        <dbReference type="ARBA" id="ARBA00004123"/>
    </source>
</evidence>
<dbReference type="InterPro" id="IPR050848">
    <property type="entry name" value="Homeobox_TF"/>
</dbReference>
<organism evidence="6 7">
    <name type="scientific">Clarias magur</name>
    <name type="common">Asian catfish</name>
    <name type="synonym">Macropteronotus magur</name>
    <dbReference type="NCBI Taxonomy" id="1594786"/>
    <lineage>
        <taxon>Eukaryota</taxon>
        <taxon>Metazoa</taxon>
        <taxon>Chordata</taxon>
        <taxon>Craniata</taxon>
        <taxon>Vertebrata</taxon>
        <taxon>Euteleostomi</taxon>
        <taxon>Actinopterygii</taxon>
        <taxon>Neopterygii</taxon>
        <taxon>Teleostei</taxon>
        <taxon>Ostariophysi</taxon>
        <taxon>Siluriformes</taxon>
        <taxon>Clariidae</taxon>
        <taxon>Clarias</taxon>
    </lineage>
</organism>
<comment type="caution">
    <text evidence="6">The sequence shown here is derived from an EMBL/GenBank/DDBJ whole genome shotgun (WGS) entry which is preliminary data.</text>
</comment>
<comment type="subcellular location">
    <subcellularLocation>
        <location evidence="1 2 3">Nucleus</location>
    </subcellularLocation>
</comment>
<protein>
    <submittedName>
        <fullName evidence="6">Homeobox protein vent1-like</fullName>
    </submittedName>
</protein>
<proteinExistence type="predicted"/>
<feature type="region of interest" description="Disordered" evidence="4">
    <location>
        <begin position="37"/>
        <end position="88"/>
    </location>
</feature>
<evidence type="ECO:0000256" key="2">
    <source>
        <dbReference type="PROSITE-ProRule" id="PRU00108"/>
    </source>
</evidence>
<dbReference type="Proteomes" id="UP000727407">
    <property type="component" value="Unassembled WGS sequence"/>
</dbReference>
<evidence type="ECO:0000313" key="6">
    <source>
        <dbReference type="EMBL" id="KAF5902108.1"/>
    </source>
</evidence>
<evidence type="ECO:0000256" key="3">
    <source>
        <dbReference type="RuleBase" id="RU000682"/>
    </source>
</evidence>
<evidence type="ECO:0000256" key="4">
    <source>
        <dbReference type="SAM" id="MobiDB-lite"/>
    </source>
</evidence>
<dbReference type="OrthoDB" id="6159439at2759"/>
<dbReference type="InterPro" id="IPR009057">
    <property type="entry name" value="Homeodomain-like_sf"/>
</dbReference>
<dbReference type="GO" id="GO:0005634">
    <property type="term" value="C:nucleus"/>
    <property type="evidence" value="ECO:0007669"/>
    <property type="project" value="UniProtKB-SubCell"/>
</dbReference>
<name>A0A8J4U8L6_CLAMG</name>
<sequence length="130" mass="14464">MAKNFSVAWLSQSSQPQCRSDLEVALVHRPVTPAVHTKPASLTGGLLSDDKVKDDTKIPSSPTNSCGYTSGSDSEAGEESEVEMGPNRRIRTKFTSYQIARLEKTFYKHRYLGASHRRKIAEKLHLSETQ</sequence>
<dbReference type="Gene3D" id="1.10.10.60">
    <property type="entry name" value="Homeodomain-like"/>
    <property type="match status" value="1"/>
</dbReference>
<accession>A0A8J4U8L6</accession>
<dbReference type="GO" id="GO:0003677">
    <property type="term" value="F:DNA binding"/>
    <property type="evidence" value="ECO:0007669"/>
    <property type="project" value="UniProtKB-UniRule"/>
</dbReference>
<dbReference type="CDD" id="cd00086">
    <property type="entry name" value="homeodomain"/>
    <property type="match status" value="1"/>
</dbReference>
<feature type="compositionally biased region" description="Basic and acidic residues" evidence="4">
    <location>
        <begin position="48"/>
        <end position="57"/>
    </location>
</feature>
<dbReference type="EMBL" id="QNUK01000097">
    <property type="protein sequence ID" value="KAF5902108.1"/>
    <property type="molecule type" value="Genomic_DNA"/>
</dbReference>
<evidence type="ECO:0000259" key="5">
    <source>
        <dbReference type="PROSITE" id="PS50071"/>
    </source>
</evidence>
<dbReference type="Pfam" id="PF00046">
    <property type="entry name" value="Homeodomain"/>
    <property type="match status" value="1"/>
</dbReference>
<dbReference type="PANTHER" id="PTHR24333:SF5">
    <property type="entry name" value="VENT HOMEOBOX"/>
    <property type="match status" value="1"/>
</dbReference>
<reference evidence="6" key="1">
    <citation type="submission" date="2020-07" db="EMBL/GenBank/DDBJ databases">
        <title>Clarias magur genome sequencing, assembly and annotation.</title>
        <authorList>
            <person name="Kushwaha B."/>
            <person name="Kumar R."/>
            <person name="Das P."/>
            <person name="Joshi C.G."/>
            <person name="Kumar D."/>
            <person name="Nagpure N.S."/>
            <person name="Pandey M."/>
            <person name="Agarwal S."/>
            <person name="Srivastava S."/>
            <person name="Singh M."/>
            <person name="Sahoo L."/>
            <person name="Jayasankar P."/>
            <person name="Meher P.K."/>
            <person name="Koringa P.G."/>
            <person name="Iquebal M.A."/>
            <person name="Das S.P."/>
            <person name="Bit A."/>
            <person name="Patnaik S."/>
            <person name="Patel N."/>
            <person name="Shah T.M."/>
            <person name="Hinsu A."/>
            <person name="Jena J.K."/>
        </authorList>
    </citation>
    <scope>NUCLEOTIDE SEQUENCE</scope>
    <source>
        <strain evidence="6">CIFAMagur01</strain>
        <tissue evidence="6">Testis</tissue>
    </source>
</reference>
<keyword evidence="2 3" id="KW-0238">DNA-binding</keyword>
<dbReference type="InterPro" id="IPR001356">
    <property type="entry name" value="HD"/>
</dbReference>
<feature type="compositionally biased region" description="Polar residues" evidence="4">
    <location>
        <begin position="58"/>
        <end position="69"/>
    </location>
</feature>
<feature type="domain" description="Homeobox" evidence="5">
    <location>
        <begin position="85"/>
        <end position="130"/>
    </location>
</feature>